<dbReference type="Pfam" id="PF00766">
    <property type="entry name" value="ETF_alpha"/>
    <property type="match status" value="1"/>
</dbReference>
<comment type="caution">
    <text evidence="4">The sequence shown here is derived from an EMBL/GenBank/DDBJ whole genome shotgun (WGS) entry which is preliminary data.</text>
</comment>
<evidence type="ECO:0000256" key="2">
    <source>
        <dbReference type="ARBA" id="ARBA00022982"/>
    </source>
</evidence>
<reference evidence="4 5" key="1">
    <citation type="submission" date="2019-08" db="EMBL/GenBank/DDBJ databases">
        <title>Aureimonas fodiniaquatilis sp. nov., isolated from a coal mine wastewater.</title>
        <authorList>
            <person name="Kim W."/>
        </authorList>
    </citation>
    <scope>NUCLEOTIDE SEQUENCE [LARGE SCALE GENOMIC DNA]</scope>
    <source>
        <strain evidence="4 5">CAU 1482</strain>
    </source>
</reference>
<dbReference type="InterPro" id="IPR014729">
    <property type="entry name" value="Rossmann-like_a/b/a_fold"/>
</dbReference>
<sequence length="353" mass="37099">MSRPRRDPRLAREAMRVAGDARPRFDRTSTAGFQPVETAKRQQLAIIVENPEFWVVAVADRGISDLNPVDRQVLGAARALAGKSGGVVLIAERPVDGAGAAGADRVCVLPPDIHPQARAESLIAAIRTLEPRHIIVAETLDGGDLARRLAVALNLPFFANAEQVSERGLVRGLPAQRVEQVAQTPPAIITIAPDMVPPYAADQREARPLPAPTSTCSEWQAEMLPLDTGQLPLTEADFVASAGNGIVDFDLFRQLAAALKATPGASRVVCDAGLMPREAQVGASGTVLAAGCYLALGIAGAPQHLQGIADCQHVIAVNTDLHAAMIARADLAIVGDAHPIMVALLSLLAEEDA</sequence>
<dbReference type="Gene3D" id="3.40.50.620">
    <property type="entry name" value="HUPs"/>
    <property type="match status" value="1"/>
</dbReference>
<dbReference type="GO" id="GO:0009055">
    <property type="term" value="F:electron transfer activity"/>
    <property type="evidence" value="ECO:0007669"/>
    <property type="project" value="InterPro"/>
</dbReference>
<dbReference type="Pfam" id="PF01012">
    <property type="entry name" value="ETF"/>
    <property type="match status" value="1"/>
</dbReference>
<gene>
    <name evidence="4" type="ORF">FPY71_05505</name>
</gene>
<proteinExistence type="inferred from homology"/>
<dbReference type="Proteomes" id="UP000324738">
    <property type="component" value="Unassembled WGS sequence"/>
</dbReference>
<evidence type="ECO:0000313" key="5">
    <source>
        <dbReference type="Proteomes" id="UP000324738"/>
    </source>
</evidence>
<dbReference type="OrthoDB" id="8584059at2"/>
<evidence type="ECO:0000256" key="1">
    <source>
        <dbReference type="ARBA" id="ARBA00005817"/>
    </source>
</evidence>
<evidence type="ECO:0000313" key="4">
    <source>
        <dbReference type="EMBL" id="KAA0972539.1"/>
    </source>
</evidence>
<protein>
    <submittedName>
        <fullName evidence="4">Electron transfer flavoprotein subunit alpha/FixB family protein</fullName>
    </submittedName>
</protein>
<dbReference type="InterPro" id="IPR014731">
    <property type="entry name" value="ETF_asu_C"/>
</dbReference>
<dbReference type="GO" id="GO:0050660">
    <property type="term" value="F:flavin adenine dinucleotide binding"/>
    <property type="evidence" value="ECO:0007669"/>
    <property type="project" value="InterPro"/>
</dbReference>
<evidence type="ECO:0000259" key="3">
    <source>
        <dbReference type="SMART" id="SM00893"/>
    </source>
</evidence>
<dbReference type="InterPro" id="IPR014730">
    <property type="entry name" value="ETF_a/b_N"/>
</dbReference>
<dbReference type="InterPro" id="IPR029035">
    <property type="entry name" value="DHS-like_NAD/FAD-binding_dom"/>
</dbReference>
<organism evidence="4 5">
    <name type="scientific">Aureimonas fodinaquatilis</name>
    <dbReference type="NCBI Taxonomy" id="2565783"/>
    <lineage>
        <taxon>Bacteria</taxon>
        <taxon>Pseudomonadati</taxon>
        <taxon>Pseudomonadota</taxon>
        <taxon>Alphaproteobacteria</taxon>
        <taxon>Hyphomicrobiales</taxon>
        <taxon>Aurantimonadaceae</taxon>
        <taxon>Aureimonas</taxon>
    </lineage>
</organism>
<keyword evidence="2" id="KW-0249">Electron transport</keyword>
<dbReference type="InterPro" id="IPR001308">
    <property type="entry name" value="ETF_a/FixB"/>
</dbReference>
<keyword evidence="2" id="KW-0813">Transport</keyword>
<dbReference type="SMART" id="SM00893">
    <property type="entry name" value="ETF"/>
    <property type="match status" value="1"/>
</dbReference>
<dbReference type="PANTHER" id="PTHR43153">
    <property type="entry name" value="ELECTRON TRANSFER FLAVOPROTEIN ALPHA"/>
    <property type="match status" value="1"/>
</dbReference>
<dbReference type="RefSeq" id="WP_149298343.1">
    <property type="nucleotide sequence ID" value="NZ_VTWH01000001.1"/>
</dbReference>
<keyword evidence="5" id="KW-1185">Reference proteome</keyword>
<comment type="similarity">
    <text evidence="1">Belongs to the ETF alpha-subunit/FixB family.</text>
</comment>
<dbReference type="AlphaFoldDB" id="A0A5B0E529"/>
<dbReference type="PANTHER" id="PTHR43153:SF1">
    <property type="entry name" value="ELECTRON TRANSFER FLAVOPROTEIN SUBUNIT ALPHA, MITOCHONDRIAL"/>
    <property type="match status" value="1"/>
</dbReference>
<name>A0A5B0E529_9HYPH</name>
<dbReference type="SUPFAM" id="SSF52402">
    <property type="entry name" value="Adenine nucleotide alpha hydrolases-like"/>
    <property type="match status" value="1"/>
</dbReference>
<dbReference type="GO" id="GO:0033539">
    <property type="term" value="P:fatty acid beta-oxidation using acyl-CoA dehydrogenase"/>
    <property type="evidence" value="ECO:0007669"/>
    <property type="project" value="TreeGrafter"/>
</dbReference>
<accession>A0A5B0E529</accession>
<dbReference type="EMBL" id="VTWH01000001">
    <property type="protein sequence ID" value="KAA0972539.1"/>
    <property type="molecule type" value="Genomic_DNA"/>
</dbReference>
<dbReference type="SUPFAM" id="SSF52467">
    <property type="entry name" value="DHS-like NAD/FAD-binding domain"/>
    <property type="match status" value="1"/>
</dbReference>
<dbReference type="Gene3D" id="3.40.50.1220">
    <property type="entry name" value="TPP-binding domain"/>
    <property type="match status" value="1"/>
</dbReference>
<feature type="domain" description="Electron transfer flavoprotein alpha/beta-subunit N-terminal" evidence="3">
    <location>
        <begin position="55"/>
        <end position="228"/>
    </location>
</feature>